<proteinExistence type="predicted"/>
<reference evidence="1" key="1">
    <citation type="submission" date="2014-11" db="EMBL/GenBank/DDBJ databases">
        <authorList>
            <person name="Amaro Gonzalez C."/>
        </authorList>
    </citation>
    <scope>NUCLEOTIDE SEQUENCE</scope>
</reference>
<accession>A0A0E9R9P5</accession>
<dbReference type="EMBL" id="GBXM01083514">
    <property type="protein sequence ID" value="JAH25063.1"/>
    <property type="molecule type" value="Transcribed_RNA"/>
</dbReference>
<evidence type="ECO:0000313" key="1">
    <source>
        <dbReference type="EMBL" id="JAH25063.1"/>
    </source>
</evidence>
<reference evidence="1" key="2">
    <citation type="journal article" date="2015" name="Fish Shellfish Immunol.">
        <title>Early steps in the European eel (Anguilla anguilla)-Vibrio vulnificus interaction in the gills: Role of the RtxA13 toxin.</title>
        <authorList>
            <person name="Callol A."/>
            <person name="Pajuelo D."/>
            <person name="Ebbesson L."/>
            <person name="Teles M."/>
            <person name="MacKenzie S."/>
            <person name="Amaro C."/>
        </authorList>
    </citation>
    <scope>NUCLEOTIDE SEQUENCE</scope>
</reference>
<sequence>MVQRKEWLWFHQQVSEMCC</sequence>
<protein>
    <submittedName>
        <fullName evidence="1">Uncharacterized protein</fullName>
    </submittedName>
</protein>
<dbReference type="AlphaFoldDB" id="A0A0E9R9P5"/>
<organism evidence="1">
    <name type="scientific">Anguilla anguilla</name>
    <name type="common">European freshwater eel</name>
    <name type="synonym">Muraena anguilla</name>
    <dbReference type="NCBI Taxonomy" id="7936"/>
    <lineage>
        <taxon>Eukaryota</taxon>
        <taxon>Metazoa</taxon>
        <taxon>Chordata</taxon>
        <taxon>Craniata</taxon>
        <taxon>Vertebrata</taxon>
        <taxon>Euteleostomi</taxon>
        <taxon>Actinopterygii</taxon>
        <taxon>Neopterygii</taxon>
        <taxon>Teleostei</taxon>
        <taxon>Anguilliformes</taxon>
        <taxon>Anguillidae</taxon>
        <taxon>Anguilla</taxon>
    </lineage>
</organism>
<name>A0A0E9R9P5_ANGAN</name>